<evidence type="ECO:0000256" key="1">
    <source>
        <dbReference type="ARBA" id="ARBA00009477"/>
    </source>
</evidence>
<dbReference type="InterPro" id="IPR022275">
    <property type="entry name" value="NHPM_bacteriocin_SS_HylD"/>
</dbReference>
<dbReference type="STRING" id="1212491.LFA_0613"/>
<organism evidence="4 5">
    <name type="scientific">Legionella fallonii LLAP-10</name>
    <dbReference type="NCBI Taxonomy" id="1212491"/>
    <lineage>
        <taxon>Bacteria</taxon>
        <taxon>Pseudomonadati</taxon>
        <taxon>Pseudomonadota</taxon>
        <taxon>Gammaproteobacteria</taxon>
        <taxon>Legionellales</taxon>
        <taxon>Legionellaceae</taxon>
        <taxon>Legionella</taxon>
    </lineage>
</organism>
<evidence type="ECO:0000256" key="2">
    <source>
        <dbReference type="SAM" id="Phobius"/>
    </source>
</evidence>
<dbReference type="KEGG" id="lfa:LFA_0613"/>
<dbReference type="Proteomes" id="UP000032430">
    <property type="component" value="Chromosome I"/>
</dbReference>
<keyword evidence="2" id="KW-1133">Transmembrane helix</keyword>
<keyword evidence="2" id="KW-0812">Transmembrane</keyword>
<sequence>MDKLFRKKSLLKLNNPEKLNNVFQIVSPQNWIILISLILLLSMIAAWSIWGHINTVISGNGILINRGQNIYDAVVESSGRLLTVNVSEGDVVKKGQQLATLNLPLLSLEAENQKQILSSLQQQQQHLKQFIDTDLKLEQKNNEELQKNWANDLKNADLHLQYLKKALDEREKLVDKVVSRQELADLKSDYYKELQSRAEISRKMMESTVEFNRRAETNRQRLVDINLKILQAQLDLAISQRKLKLNSVITSPVDGEIINITGKPGELVQSGDKILDIEPNSEHVDAAIYVPAGMGKKIVPGMIAQIVPQTVKKQEYGSIIGVVESVSRFPSSQRSMMSVLANEKLVENFTQAGPQLYVRVNLIEANTLSGYKWTTSNGPNMAITNGTLCTANIITKTQAPITLLIPSLKQILGVD</sequence>
<proteinExistence type="inferred from homology"/>
<feature type="transmembrane region" description="Helical" evidence="2">
    <location>
        <begin position="31"/>
        <end position="50"/>
    </location>
</feature>
<name>A0A098G257_9GAMM</name>
<dbReference type="EMBL" id="LN614827">
    <property type="protein sequence ID" value="CEG56066.1"/>
    <property type="molecule type" value="Genomic_DNA"/>
</dbReference>
<protein>
    <submittedName>
        <fullName evidence="4">Putative Membrane-fusion protein</fullName>
    </submittedName>
</protein>
<dbReference type="NCBIfam" id="TIGR03794">
    <property type="entry name" value="NHLM_micro_HlyD"/>
    <property type="match status" value="1"/>
</dbReference>
<evidence type="ECO:0000313" key="4">
    <source>
        <dbReference type="EMBL" id="CEG56066.1"/>
    </source>
</evidence>
<dbReference type="PANTHER" id="PTHR30386:SF28">
    <property type="entry name" value="EXPORTED PROTEIN"/>
    <property type="match status" value="1"/>
</dbReference>
<dbReference type="Gene3D" id="2.40.50.100">
    <property type="match status" value="1"/>
</dbReference>
<dbReference type="InterPro" id="IPR058625">
    <property type="entry name" value="MdtA-like_BSH"/>
</dbReference>
<dbReference type="InterPro" id="IPR050739">
    <property type="entry name" value="MFP"/>
</dbReference>
<dbReference type="PANTHER" id="PTHR30386">
    <property type="entry name" value="MEMBRANE FUSION SUBUNIT OF EMRAB-TOLC MULTIDRUG EFFLUX PUMP"/>
    <property type="match status" value="1"/>
</dbReference>
<keyword evidence="5" id="KW-1185">Reference proteome</keyword>
<accession>A0A098G257</accession>
<comment type="similarity">
    <text evidence="1">Belongs to the membrane fusion protein (MFP) (TC 8.A.1) family.</text>
</comment>
<dbReference type="HOGENOM" id="CLU_028453_1_0_6"/>
<gene>
    <name evidence="4" type="ORF">LFA_0613</name>
</gene>
<dbReference type="OrthoDB" id="8439633at2"/>
<evidence type="ECO:0000313" key="5">
    <source>
        <dbReference type="Proteomes" id="UP000032430"/>
    </source>
</evidence>
<feature type="domain" description="Multidrug resistance protein MdtA-like barrel-sandwich hybrid" evidence="3">
    <location>
        <begin position="78"/>
        <end position="273"/>
    </location>
</feature>
<dbReference type="Pfam" id="PF25917">
    <property type="entry name" value="BSH_RND"/>
    <property type="match status" value="1"/>
</dbReference>
<reference evidence="5" key="1">
    <citation type="submission" date="2014-09" db="EMBL/GenBank/DDBJ databases">
        <authorList>
            <person name="Gomez-Valero L."/>
        </authorList>
    </citation>
    <scope>NUCLEOTIDE SEQUENCE [LARGE SCALE GENOMIC DNA]</scope>
    <source>
        <strain evidence="5">ATCC700992</strain>
    </source>
</reference>
<evidence type="ECO:0000259" key="3">
    <source>
        <dbReference type="Pfam" id="PF25917"/>
    </source>
</evidence>
<dbReference type="AlphaFoldDB" id="A0A098G257"/>
<dbReference type="RefSeq" id="WP_045094813.1">
    <property type="nucleotide sequence ID" value="NZ_LN614827.1"/>
</dbReference>
<keyword evidence="2" id="KW-0472">Membrane</keyword>